<sequence>MEDDDAQVGINDENNNGWEYDGSCGGQIFIFNGKDNRCRSKDKFFGLTGGGCCDKDKVFIGLVPCKEDEKKLAKLNKQNRCVEVGEYCSKKIKFIACIQHKKTHCCFNSKLARIFNEQGRPQIKRDWGSPKSPDCRGFTPEEFQKLDFSEIDLSEFIADIAGSIDVDKIQADSIKIQEKIESNLENLTRKPTN</sequence>
<dbReference type="InterPro" id="IPR014121">
    <property type="entry name" value="TraN_Ftype"/>
</dbReference>
<dbReference type="Proteomes" id="UP000556298">
    <property type="component" value="Unassembled WGS sequence"/>
</dbReference>
<evidence type="ECO:0000313" key="2">
    <source>
        <dbReference type="Proteomes" id="UP000556298"/>
    </source>
</evidence>
<accession>A0A7U8BJW1</accession>
<name>A0A7U8BJW1_CAMLA</name>
<comment type="caution">
    <text evidence="1">The sequence shown here is derived from an EMBL/GenBank/DDBJ whole genome shotgun (WGS) entry which is preliminary data.</text>
</comment>
<proteinExistence type="predicted"/>
<dbReference type="Pfam" id="PF06986">
    <property type="entry name" value="F_T4SS_TraN"/>
    <property type="match status" value="1"/>
</dbReference>
<gene>
    <name evidence="1" type="ORF">BXA13_07860</name>
</gene>
<organism evidence="1 2">
    <name type="scientific">Campylobacter lari</name>
    <dbReference type="NCBI Taxonomy" id="201"/>
    <lineage>
        <taxon>Bacteria</taxon>
        <taxon>Pseudomonadati</taxon>
        <taxon>Campylobacterota</taxon>
        <taxon>Epsilonproteobacteria</taxon>
        <taxon>Campylobacterales</taxon>
        <taxon>Campylobacteraceae</taxon>
        <taxon>Campylobacter</taxon>
    </lineage>
</organism>
<reference evidence="1 2" key="1">
    <citation type="submission" date="2018-05" db="EMBL/GenBank/DDBJ databases">
        <authorList>
            <consortium name="PulseNet: The National Subtyping Network for Foodborne Disease Surveillance"/>
            <person name="Tarr C.L."/>
            <person name="Trees E."/>
            <person name="Katz L.S."/>
            <person name="Carleton-Romer H.A."/>
            <person name="Stroika S."/>
            <person name="Kucerova Z."/>
            <person name="Roache K.F."/>
            <person name="Sabol A.L."/>
            <person name="Besser J."/>
            <person name="Gerner-Smidt P."/>
        </authorList>
    </citation>
    <scope>NUCLEOTIDE SEQUENCE [LARGE SCALE GENOMIC DNA]</scope>
    <source>
        <strain evidence="1 2">2016D-0268</strain>
    </source>
</reference>
<dbReference type="EMBL" id="AABYWZ010000032">
    <property type="protein sequence ID" value="EAJ5682213.1"/>
    <property type="molecule type" value="Genomic_DNA"/>
</dbReference>
<protein>
    <submittedName>
        <fullName evidence="1">Mating pair stabilization protein</fullName>
    </submittedName>
</protein>
<evidence type="ECO:0000313" key="1">
    <source>
        <dbReference type="EMBL" id="EAJ5682213.1"/>
    </source>
</evidence>
<dbReference type="AlphaFoldDB" id="A0A7U8BJW1"/>